<reference evidence="3 4" key="1">
    <citation type="submission" date="2023-07" db="EMBL/GenBank/DDBJ databases">
        <title>Genomic Encyclopedia of Type Strains, Phase IV (KMG-IV): sequencing the most valuable type-strain genomes for metagenomic binning, comparative biology and taxonomic classification.</title>
        <authorList>
            <person name="Goeker M."/>
        </authorList>
    </citation>
    <scope>NUCLEOTIDE SEQUENCE [LARGE SCALE GENOMIC DNA]</scope>
    <source>
        <strain evidence="3 4">DSM 29005</strain>
    </source>
</reference>
<proteinExistence type="inferred from homology"/>
<dbReference type="Pfam" id="PF05949">
    <property type="entry name" value="DUF881"/>
    <property type="match status" value="1"/>
</dbReference>
<evidence type="ECO:0000256" key="1">
    <source>
        <dbReference type="ARBA" id="ARBA00009108"/>
    </source>
</evidence>
<comment type="caution">
    <text evidence="3">The sequence shown here is derived from an EMBL/GenBank/DDBJ whole genome shotgun (WGS) entry which is preliminary data.</text>
</comment>
<dbReference type="Gene3D" id="3.30.70.1880">
    <property type="entry name" value="Protein of unknown function DUF881"/>
    <property type="match status" value="1"/>
</dbReference>
<dbReference type="EMBL" id="JAUSUD010000011">
    <property type="protein sequence ID" value="MDQ0231266.1"/>
    <property type="molecule type" value="Genomic_DNA"/>
</dbReference>
<dbReference type="PANTHER" id="PTHR37313:SF2">
    <property type="entry name" value="UPF0749 PROTEIN YLXX"/>
    <property type="match status" value="1"/>
</dbReference>
<gene>
    <name evidence="3" type="ORF">J2S19_002549</name>
</gene>
<evidence type="ECO:0000256" key="2">
    <source>
        <dbReference type="SAM" id="Coils"/>
    </source>
</evidence>
<name>A0ABT9ZG59_9BACI</name>
<evidence type="ECO:0000313" key="3">
    <source>
        <dbReference type="EMBL" id="MDQ0231266.1"/>
    </source>
</evidence>
<keyword evidence="2" id="KW-0175">Coiled coil</keyword>
<accession>A0ABT9ZG59</accession>
<organism evidence="3 4">
    <name type="scientific">Metabacillus malikii</name>
    <dbReference type="NCBI Taxonomy" id="1504265"/>
    <lineage>
        <taxon>Bacteria</taxon>
        <taxon>Bacillati</taxon>
        <taxon>Bacillota</taxon>
        <taxon>Bacilli</taxon>
        <taxon>Bacillales</taxon>
        <taxon>Bacillaceae</taxon>
        <taxon>Metabacillus</taxon>
    </lineage>
</organism>
<comment type="similarity">
    <text evidence="1">Belongs to the UPF0749 family.</text>
</comment>
<evidence type="ECO:0000313" key="4">
    <source>
        <dbReference type="Proteomes" id="UP001234495"/>
    </source>
</evidence>
<feature type="coiled-coil region" evidence="2">
    <location>
        <begin position="54"/>
        <end position="88"/>
    </location>
</feature>
<dbReference type="Proteomes" id="UP001234495">
    <property type="component" value="Unassembled WGS sequence"/>
</dbReference>
<sequence length="238" mass="27433">MKVKLKGRYVILSLIFLVLGFLISYSYQLTKDKIQNRTLTSEQWDKEYETRALLINKEEANKNLQEELFEKQEEVKKIEESLKSEKQVYYNLVEDVEKYRMYIGELPIKGKGIQIKLEDTSYIPEGENVNNYIVHESHIFKVINELYISGADAISINGQRLDRKSYIYCNGPVITVDGRQFPAPFIISAIGDPSVLIPAMNIAGGVIDQLTYENIVVTVEEKEEVRMEPLLQEQKLTS</sequence>
<protein>
    <submittedName>
        <fullName evidence="3">Uncharacterized protein YlxW (UPF0749 family)</fullName>
    </submittedName>
</protein>
<dbReference type="PANTHER" id="PTHR37313">
    <property type="entry name" value="UPF0749 PROTEIN RV1825"/>
    <property type="match status" value="1"/>
</dbReference>
<dbReference type="InterPro" id="IPR010273">
    <property type="entry name" value="DUF881"/>
</dbReference>
<keyword evidence="4" id="KW-1185">Reference proteome</keyword>